<feature type="region of interest" description="Disordered" evidence="1">
    <location>
        <begin position="178"/>
        <end position="216"/>
    </location>
</feature>
<feature type="compositionally biased region" description="Gly residues" evidence="1">
    <location>
        <begin position="242"/>
        <end position="252"/>
    </location>
</feature>
<reference evidence="3 4" key="1">
    <citation type="submission" date="2019-03" db="EMBL/GenBank/DDBJ databases">
        <title>Draft genome sequences of novel Actinobacteria.</title>
        <authorList>
            <person name="Sahin N."/>
            <person name="Ay H."/>
            <person name="Saygin H."/>
        </authorList>
    </citation>
    <scope>NUCLEOTIDE SEQUENCE [LARGE SCALE GENOMIC DNA]</scope>
    <source>
        <strain evidence="3 4">KC712</strain>
    </source>
</reference>
<dbReference type="EMBL" id="SMKP01000230">
    <property type="protein sequence ID" value="TDD10460.1"/>
    <property type="molecule type" value="Genomic_DNA"/>
</dbReference>
<comment type="caution">
    <text evidence="3">The sequence shown here is derived from an EMBL/GenBank/DDBJ whole genome shotgun (WGS) entry which is preliminary data.</text>
</comment>
<keyword evidence="2" id="KW-0812">Transmembrane</keyword>
<evidence type="ECO:0000256" key="1">
    <source>
        <dbReference type="SAM" id="MobiDB-lite"/>
    </source>
</evidence>
<protein>
    <submittedName>
        <fullName evidence="3">Uncharacterized protein</fullName>
    </submittedName>
</protein>
<keyword evidence="4" id="KW-1185">Reference proteome</keyword>
<evidence type="ECO:0000313" key="3">
    <source>
        <dbReference type="EMBL" id="TDD10460.1"/>
    </source>
</evidence>
<keyword evidence="2" id="KW-1133">Transmembrane helix</keyword>
<feature type="region of interest" description="Disordered" evidence="1">
    <location>
        <begin position="229"/>
        <end position="252"/>
    </location>
</feature>
<keyword evidence="2" id="KW-0472">Membrane</keyword>
<evidence type="ECO:0000313" key="4">
    <source>
        <dbReference type="Proteomes" id="UP000294543"/>
    </source>
</evidence>
<dbReference type="OrthoDB" id="3315716at2"/>
<evidence type="ECO:0000256" key="2">
    <source>
        <dbReference type="SAM" id="Phobius"/>
    </source>
</evidence>
<feature type="transmembrane region" description="Helical" evidence="2">
    <location>
        <begin position="133"/>
        <end position="149"/>
    </location>
</feature>
<sequence>MELNSAPAPEHGQAHGEHHELAVPAPAELEPADTTELRPVFPAWLADRRTAAAKVKHATRRRSHILAAHLVRSPLYLWRLVPWALHGTWLWLGILLEYINAEEYRDVVKDAKAAGDSDKVKAERKERRTQRKVRLRLVGIALLVVAFMLRLATAAWGVIALYVTASALFVARGNRAAERQGHGRPAHRGPVAGPSSGRSSPGASQRCVPRRRPSQDSAALALGFEGIRRDGDGWACTIDMPRGGGKTAAGRR</sequence>
<name>A0A4R4WAW2_9ACTN</name>
<dbReference type="Proteomes" id="UP000294543">
    <property type="component" value="Unassembled WGS sequence"/>
</dbReference>
<gene>
    <name evidence="3" type="ORF">E1294_46150</name>
</gene>
<feature type="compositionally biased region" description="Low complexity" evidence="1">
    <location>
        <begin position="188"/>
        <end position="204"/>
    </location>
</feature>
<accession>A0A4R4WAW2</accession>
<proteinExistence type="predicted"/>
<dbReference type="RefSeq" id="WP_132518166.1">
    <property type="nucleotide sequence ID" value="NZ_SMKP01000230.1"/>
</dbReference>
<organism evidence="3 4">
    <name type="scientific">Nonomuraea diastatica</name>
    <dbReference type="NCBI Taxonomy" id="1848329"/>
    <lineage>
        <taxon>Bacteria</taxon>
        <taxon>Bacillati</taxon>
        <taxon>Actinomycetota</taxon>
        <taxon>Actinomycetes</taxon>
        <taxon>Streptosporangiales</taxon>
        <taxon>Streptosporangiaceae</taxon>
        <taxon>Nonomuraea</taxon>
    </lineage>
</organism>
<dbReference type="AlphaFoldDB" id="A0A4R4WAW2"/>